<proteinExistence type="predicted"/>
<keyword evidence="1" id="KW-1133">Transmembrane helix</keyword>
<accession>A0A0J1HAM7</accession>
<evidence type="ECO:0000256" key="1">
    <source>
        <dbReference type="SAM" id="Phobius"/>
    </source>
</evidence>
<evidence type="ECO:0000313" key="2">
    <source>
        <dbReference type="EMBL" id="KLV08710.1"/>
    </source>
</evidence>
<keyword evidence="3" id="KW-1185">Reference proteome</keyword>
<comment type="caution">
    <text evidence="2">The sequence shown here is derived from an EMBL/GenBank/DDBJ whole genome shotgun (WGS) entry which is preliminary data.</text>
</comment>
<dbReference type="EMBL" id="LDOU01000013">
    <property type="protein sequence ID" value="KLV08710.1"/>
    <property type="molecule type" value="Genomic_DNA"/>
</dbReference>
<organism evidence="2 3">
    <name type="scientific">Photobacterium ganghwense</name>
    <dbReference type="NCBI Taxonomy" id="320778"/>
    <lineage>
        <taxon>Bacteria</taxon>
        <taxon>Pseudomonadati</taxon>
        <taxon>Pseudomonadota</taxon>
        <taxon>Gammaproteobacteria</taxon>
        <taxon>Vibrionales</taxon>
        <taxon>Vibrionaceae</taxon>
        <taxon>Photobacterium</taxon>
    </lineage>
</organism>
<feature type="transmembrane region" description="Helical" evidence="1">
    <location>
        <begin position="43"/>
        <end position="64"/>
    </location>
</feature>
<feature type="transmembrane region" description="Helical" evidence="1">
    <location>
        <begin position="76"/>
        <end position="98"/>
    </location>
</feature>
<reference evidence="2 3" key="1">
    <citation type="submission" date="2015-05" db="EMBL/GenBank/DDBJ databases">
        <title>Photobacterium galathea sp. nov.</title>
        <authorList>
            <person name="Machado H."/>
            <person name="Gram L."/>
        </authorList>
    </citation>
    <scope>NUCLEOTIDE SEQUENCE [LARGE SCALE GENOMIC DNA]</scope>
    <source>
        <strain evidence="2 3">DSM 22954</strain>
    </source>
</reference>
<sequence>MWRLLPVVISYWLLAAHFFRHSVFDVALLLVCLPLLLKMRSAWIPVVMGAGLLLNAAIWCLVTYDMLSVRLVMGESWGRLLFIMGGVICFTLLSAVVFQSDKVRAYYSSIKATS</sequence>
<dbReference type="AlphaFoldDB" id="A0A0J1HAM7"/>
<dbReference type="RefSeq" id="WP_047885637.1">
    <property type="nucleotide sequence ID" value="NZ_CP071325.1"/>
</dbReference>
<gene>
    <name evidence="2" type="ORF">ABT57_12885</name>
</gene>
<keyword evidence="1" id="KW-0812">Transmembrane</keyword>
<dbReference type="PATRIC" id="fig|320778.3.peg.2810"/>
<name>A0A0J1HAM7_9GAMM</name>
<keyword evidence="1" id="KW-0472">Membrane</keyword>
<dbReference type="STRING" id="320778.ABT57_12885"/>
<dbReference type="OrthoDB" id="6269932at2"/>
<evidence type="ECO:0000313" key="3">
    <source>
        <dbReference type="Proteomes" id="UP000035909"/>
    </source>
</evidence>
<protein>
    <submittedName>
        <fullName evidence="2">Uncharacterized protein</fullName>
    </submittedName>
</protein>
<feature type="transmembrane region" description="Helical" evidence="1">
    <location>
        <begin position="12"/>
        <end position="36"/>
    </location>
</feature>
<dbReference type="Proteomes" id="UP000035909">
    <property type="component" value="Unassembled WGS sequence"/>
</dbReference>